<feature type="region of interest" description="Disordered" evidence="1">
    <location>
        <begin position="1"/>
        <end position="30"/>
    </location>
</feature>
<proteinExistence type="predicted"/>
<feature type="transmembrane region" description="Helical" evidence="2">
    <location>
        <begin position="35"/>
        <end position="55"/>
    </location>
</feature>
<dbReference type="Proteomes" id="UP000244855">
    <property type="component" value="Unassembled WGS sequence"/>
</dbReference>
<keyword evidence="2" id="KW-0812">Transmembrane</keyword>
<dbReference type="AlphaFoldDB" id="A0A2V1DAF5"/>
<gene>
    <name evidence="3" type="ORF">DM02DRAFT_693815</name>
</gene>
<feature type="transmembrane region" description="Helical" evidence="2">
    <location>
        <begin position="75"/>
        <end position="98"/>
    </location>
</feature>
<evidence type="ECO:0000256" key="2">
    <source>
        <dbReference type="SAM" id="Phobius"/>
    </source>
</evidence>
<reference evidence="3 4" key="1">
    <citation type="journal article" date="2018" name="Sci. Rep.">
        <title>Comparative genomics provides insights into the lifestyle and reveals functional heterogeneity of dark septate endophytic fungi.</title>
        <authorList>
            <person name="Knapp D.G."/>
            <person name="Nemeth J.B."/>
            <person name="Barry K."/>
            <person name="Hainaut M."/>
            <person name="Henrissat B."/>
            <person name="Johnson J."/>
            <person name="Kuo A."/>
            <person name="Lim J.H.P."/>
            <person name="Lipzen A."/>
            <person name="Nolan M."/>
            <person name="Ohm R.A."/>
            <person name="Tamas L."/>
            <person name="Grigoriev I.V."/>
            <person name="Spatafora J.W."/>
            <person name="Nagy L.G."/>
            <person name="Kovacs G.M."/>
        </authorList>
    </citation>
    <scope>NUCLEOTIDE SEQUENCE [LARGE SCALE GENOMIC DNA]</scope>
    <source>
        <strain evidence="3 4">DSE2036</strain>
    </source>
</reference>
<dbReference type="OrthoDB" id="5322539at2759"/>
<evidence type="ECO:0000256" key="1">
    <source>
        <dbReference type="SAM" id="MobiDB-lite"/>
    </source>
</evidence>
<feature type="transmembrane region" description="Helical" evidence="2">
    <location>
        <begin position="142"/>
        <end position="165"/>
    </location>
</feature>
<name>A0A2V1DAF5_9PLEO</name>
<keyword evidence="4" id="KW-1185">Reference proteome</keyword>
<organism evidence="3 4">
    <name type="scientific">Periconia macrospinosa</name>
    <dbReference type="NCBI Taxonomy" id="97972"/>
    <lineage>
        <taxon>Eukaryota</taxon>
        <taxon>Fungi</taxon>
        <taxon>Dikarya</taxon>
        <taxon>Ascomycota</taxon>
        <taxon>Pezizomycotina</taxon>
        <taxon>Dothideomycetes</taxon>
        <taxon>Pleosporomycetidae</taxon>
        <taxon>Pleosporales</taxon>
        <taxon>Massarineae</taxon>
        <taxon>Periconiaceae</taxon>
        <taxon>Periconia</taxon>
    </lineage>
</organism>
<dbReference type="EMBL" id="KZ805548">
    <property type="protein sequence ID" value="PVH94144.1"/>
    <property type="molecule type" value="Genomic_DNA"/>
</dbReference>
<keyword evidence="2" id="KW-1133">Transmembrane helix</keyword>
<protein>
    <submittedName>
        <fullName evidence="3">Uncharacterized protein</fullName>
    </submittedName>
</protein>
<dbReference type="STRING" id="97972.A0A2V1DAF5"/>
<keyword evidence="2" id="KW-0472">Membrane</keyword>
<feature type="compositionally biased region" description="Polar residues" evidence="1">
    <location>
        <begin position="1"/>
        <end position="11"/>
    </location>
</feature>
<accession>A0A2V1DAF5</accession>
<sequence length="578" mass="64448">MVNLKPDNTTHALVDREDMPGNGTGRTTSGKSWRAPAIILSTLLIGLGIALAHHFMNVSLDNVSIKDVRVSQAWISRFSTALAFLTKLSFTTSIGASFVQHQWLRFHQQSFKVREVDAVTSVLTDLLSLFSSLVWFRHPILVLTALASWIIPFAAVVTPGSLSVLPMRTTTPMMLQVPQPLYDLTNYGYVSAGGSYVVTIDERVLKLAYATASTAQPVSLQPTHPNETYHLQFNGPAVKCGPANDSFIHNISSLYGGYSAGNKILYKSWVPGSEGDHRGPKTETLDYNSRDGARLFVMTNLVDTNVYVNQTTGATLVNVTECVLYNATYDVDFTFQSFKQTHQMNISHWLNPVFSPVYGLDREFLGGLGGRSNAIFSYCTMMSAFGKLLVGQEDRSHYNIDSNLYTSRRVLHVNWNHSETVETGLEQLFQNFTLSLLSDEGLRCVSPPEDRFFLKYLTKNHNRKNASLADSVPVTVETWPVIYVYDRSDLFLAYGLSFLAVCICAVIGLHAFFVNHGSYQNVFSTFLRTTNDAQMRNLIEQEDNGADPLPKYLAQATVNVMARKETAYVAWELQRAVD</sequence>
<evidence type="ECO:0000313" key="3">
    <source>
        <dbReference type="EMBL" id="PVH94144.1"/>
    </source>
</evidence>
<dbReference type="PANTHER" id="PTHR35041">
    <property type="entry name" value="MEDIATOR OF RNA POLYMERASE II TRANSCRIPTION SUBUNIT 1"/>
    <property type="match status" value="1"/>
</dbReference>
<feature type="transmembrane region" description="Helical" evidence="2">
    <location>
        <begin position="491"/>
        <end position="513"/>
    </location>
</feature>
<evidence type="ECO:0000313" key="4">
    <source>
        <dbReference type="Proteomes" id="UP000244855"/>
    </source>
</evidence>
<dbReference type="PANTHER" id="PTHR35041:SF6">
    <property type="entry name" value="FORMYLMETHIONINE DEFORMYLASE-LIKE PROTEIN-RELATED"/>
    <property type="match status" value="1"/>
</dbReference>